<accession>A0A292Q5B0</accession>
<gene>
    <name evidence="1" type="ORF">GSTUAT00001149001</name>
</gene>
<keyword evidence="2" id="KW-1185">Reference proteome</keyword>
<proteinExistence type="predicted"/>
<organism evidence="1 2">
    <name type="scientific">Tuber aestivum</name>
    <name type="common">summer truffle</name>
    <dbReference type="NCBI Taxonomy" id="59557"/>
    <lineage>
        <taxon>Eukaryota</taxon>
        <taxon>Fungi</taxon>
        <taxon>Dikarya</taxon>
        <taxon>Ascomycota</taxon>
        <taxon>Pezizomycotina</taxon>
        <taxon>Pezizomycetes</taxon>
        <taxon>Pezizales</taxon>
        <taxon>Tuberaceae</taxon>
        <taxon>Tuber</taxon>
    </lineage>
</organism>
<dbReference type="PANTHER" id="PTHR28086">
    <property type="entry name" value="UPF0662 PROTEIN YPL260W"/>
    <property type="match status" value="1"/>
</dbReference>
<name>A0A292Q5B0_9PEZI</name>
<dbReference type="GO" id="GO:0005737">
    <property type="term" value="C:cytoplasm"/>
    <property type="evidence" value="ECO:0007669"/>
    <property type="project" value="TreeGrafter"/>
</dbReference>
<dbReference type="InterPro" id="IPR018810">
    <property type="entry name" value="UPF0662"/>
</dbReference>
<sequence>MSTAETPPTSVSVPEGLSALREGLIKLKQDRTTYVKSHDVVKYYDELCEDIWKIYDVGEFEKGFKGKEGLTEGQTIGEWPERELAEDCFMLISLFFLTVGRNNDPPAVYVHLVGWYHIDALMEFEVMLQASLSKLTFFFPIKKRLLEHLAESAHYSQKDLEPIEQTLNNMHENVEQGRPLYNPLIIAMLHVKIVACQQSLKVLKAALSSIPPELAHVHQRLVSLRRCIRACEAKPKFSVSEVMGYLATIKEIDTARVGGKFVAEDGPIPSGGQGILDGLLQTCYSIIDEALKRQGAIAPSLKPLAEKLLQTKSQLEKLELTQAWSLRETDLYDFYKLVTEIDESRRGGKFLDSEGNTPEEGQTALLYMVRRCYAHIYSLIGSSEPVSEALTPVFNQLQTVRRCLKEVQKFGIQDDRELYPYSMKLASIENMRVDGRFMVGNDIPEGQGRVNSLLAESPNLSALFQRVEVRLHLSLPFTLPRFECESCG</sequence>
<evidence type="ECO:0000313" key="2">
    <source>
        <dbReference type="Proteomes" id="UP001412239"/>
    </source>
</evidence>
<dbReference type="Pfam" id="PF10303">
    <property type="entry name" value="DUF2408"/>
    <property type="match status" value="1"/>
</dbReference>
<dbReference type="EMBL" id="LN890956">
    <property type="protein sequence ID" value="CUS14624.1"/>
    <property type="molecule type" value="Genomic_DNA"/>
</dbReference>
<dbReference type="Proteomes" id="UP001412239">
    <property type="component" value="Unassembled WGS sequence"/>
</dbReference>
<evidence type="ECO:0000313" key="1">
    <source>
        <dbReference type="EMBL" id="CUS14624.1"/>
    </source>
</evidence>
<protein>
    <submittedName>
        <fullName evidence="1">Uncharacterized protein</fullName>
    </submittedName>
</protein>
<dbReference type="PANTHER" id="PTHR28086:SF1">
    <property type="entry name" value="CU(2+) SUPPRESSING AND BLEOMYCIN SENSITIVE PROTEIN 1"/>
    <property type="match status" value="1"/>
</dbReference>
<dbReference type="AlphaFoldDB" id="A0A292Q5B0"/>
<dbReference type="GO" id="GO:0005634">
    <property type="term" value="C:nucleus"/>
    <property type="evidence" value="ECO:0007669"/>
    <property type="project" value="TreeGrafter"/>
</dbReference>
<reference evidence="1" key="1">
    <citation type="submission" date="2015-10" db="EMBL/GenBank/DDBJ databases">
        <authorList>
            <person name="Regsiter A."/>
            <person name="william w."/>
        </authorList>
    </citation>
    <scope>NUCLEOTIDE SEQUENCE</scope>
    <source>
        <strain evidence="1">Montdore</strain>
    </source>
</reference>